<dbReference type="EMBL" id="MU269161">
    <property type="protein sequence ID" value="KAH7903165.1"/>
    <property type="molecule type" value="Genomic_DNA"/>
</dbReference>
<evidence type="ECO:0000313" key="2">
    <source>
        <dbReference type="Proteomes" id="UP000790377"/>
    </source>
</evidence>
<feature type="non-terminal residue" evidence="1">
    <location>
        <position position="417"/>
    </location>
</feature>
<keyword evidence="2" id="KW-1185">Reference proteome</keyword>
<reference evidence="1" key="1">
    <citation type="journal article" date="2021" name="New Phytol.">
        <title>Evolutionary innovations through gain and loss of genes in the ectomycorrhizal Boletales.</title>
        <authorList>
            <person name="Wu G."/>
            <person name="Miyauchi S."/>
            <person name="Morin E."/>
            <person name="Kuo A."/>
            <person name="Drula E."/>
            <person name="Varga T."/>
            <person name="Kohler A."/>
            <person name="Feng B."/>
            <person name="Cao Y."/>
            <person name="Lipzen A."/>
            <person name="Daum C."/>
            <person name="Hundley H."/>
            <person name="Pangilinan J."/>
            <person name="Johnson J."/>
            <person name="Barry K."/>
            <person name="LaButti K."/>
            <person name="Ng V."/>
            <person name="Ahrendt S."/>
            <person name="Min B."/>
            <person name="Choi I.G."/>
            <person name="Park H."/>
            <person name="Plett J.M."/>
            <person name="Magnuson J."/>
            <person name="Spatafora J.W."/>
            <person name="Nagy L.G."/>
            <person name="Henrissat B."/>
            <person name="Grigoriev I.V."/>
            <person name="Yang Z.L."/>
            <person name="Xu J."/>
            <person name="Martin F.M."/>
        </authorList>
    </citation>
    <scope>NUCLEOTIDE SEQUENCE</scope>
    <source>
        <strain evidence="1">ATCC 28755</strain>
    </source>
</reference>
<dbReference type="Proteomes" id="UP000790377">
    <property type="component" value="Unassembled WGS sequence"/>
</dbReference>
<proteinExistence type="predicted"/>
<name>A0ACB7ZQ22_9AGAM</name>
<organism evidence="1 2">
    <name type="scientific">Hygrophoropsis aurantiaca</name>
    <dbReference type="NCBI Taxonomy" id="72124"/>
    <lineage>
        <taxon>Eukaryota</taxon>
        <taxon>Fungi</taxon>
        <taxon>Dikarya</taxon>
        <taxon>Basidiomycota</taxon>
        <taxon>Agaricomycotina</taxon>
        <taxon>Agaricomycetes</taxon>
        <taxon>Agaricomycetidae</taxon>
        <taxon>Boletales</taxon>
        <taxon>Coniophorineae</taxon>
        <taxon>Hygrophoropsidaceae</taxon>
        <taxon>Hygrophoropsis</taxon>
    </lineage>
</organism>
<evidence type="ECO:0000313" key="1">
    <source>
        <dbReference type="EMBL" id="KAH7903165.1"/>
    </source>
</evidence>
<protein>
    <submittedName>
        <fullName evidence="1">Uncharacterized protein</fullName>
    </submittedName>
</protein>
<gene>
    <name evidence="1" type="ORF">BJ138DRAFT_1131470</name>
</gene>
<accession>A0ACB7ZQ22</accession>
<comment type="caution">
    <text evidence="1">The sequence shown here is derived from an EMBL/GenBank/DDBJ whole genome shotgun (WGS) entry which is preliminary data.</text>
</comment>
<sequence length="417" mass="47250">MIFSAIPADVLYKLFVHLDVIDLIRLQEVSVSLYSILQDRIVWSNAYRISSLPHSKGPFPWQSSSYLKRVIISQAKIKRNWPPRPEILDRIDTRDINFDKDDGILEGLQFLLGRWLVVVLVSDWTKVCCYDMCSDLASRKQQHVIYQVPKGAKIFHLTCADVTTFDGQFTFIAFVYHSVAGIANGAENEGTLKIYKMTVSASLEPAFELVLDKRYGPQLAHLQITARALLITSRTLPNDYAEKAWIMDIQSYRVYKLPPPEATPALARAERRPVELFIGTTHVFVVHGPTDSYRDYNYKGFMEAYPIDQLMQGELTGPSHRSSIPYSMYAPKRWSIRDLPDGRGSITLMANVGSFVVLVRLVLGPSTPFPHQAAQIHFDASILEGLDPGERNLRDSIGGDDEDRRVLADSVRRYLRG</sequence>